<organism evidence="3 4">
    <name type="scientific">Streptomyces alboniger</name>
    <dbReference type="NCBI Taxonomy" id="132473"/>
    <lineage>
        <taxon>Bacteria</taxon>
        <taxon>Bacillati</taxon>
        <taxon>Actinomycetota</taxon>
        <taxon>Actinomycetes</taxon>
        <taxon>Kitasatosporales</taxon>
        <taxon>Streptomycetaceae</taxon>
        <taxon>Streptomyces</taxon>
        <taxon>Streptomyces aurantiacus group</taxon>
    </lineage>
</organism>
<proteinExistence type="inferred from homology"/>
<name>A0A5J6HR13_STRAD</name>
<evidence type="ECO:0000259" key="2">
    <source>
        <dbReference type="Pfam" id="PF01370"/>
    </source>
</evidence>
<protein>
    <submittedName>
        <fullName evidence="3">NAD(P)-dependent oxidoreductase</fullName>
    </submittedName>
</protein>
<dbReference type="Pfam" id="PF01370">
    <property type="entry name" value="Epimerase"/>
    <property type="match status" value="1"/>
</dbReference>
<evidence type="ECO:0000313" key="4">
    <source>
        <dbReference type="Proteomes" id="UP000326553"/>
    </source>
</evidence>
<sequence length="308" mass="31613">MRILVLGSTGYLGGHIAERLRALPGVRLLRGGRAPVDDHRIDLATITPDALAEQLGRAAPDAVVNCAGAVGGSPLTLAEVNSRGPAVLCEALRAAVPTARLVHLGSAAEYGPSAIGERTSEDDPARPVTPYGATKLAGTLAVLDTRLDAIVLRVTNPVGPGAPPAALPGRLTAELSHAVARTPHGAVRVGDLSAHRDFVDVRDVAQAVALALALPGRLPRLLNIGSGRAVPVRDLAHGLVAASGFTGDVEEVLAAAGRPAAAPWQCSDVTAAEWELGWQPRFTLRESLAALWAADGAPHLAPITGSPR</sequence>
<dbReference type="Gene3D" id="3.40.50.720">
    <property type="entry name" value="NAD(P)-binding Rossmann-like Domain"/>
    <property type="match status" value="1"/>
</dbReference>
<dbReference type="InterPro" id="IPR001509">
    <property type="entry name" value="Epimerase_deHydtase"/>
</dbReference>
<dbReference type="SUPFAM" id="SSF51735">
    <property type="entry name" value="NAD(P)-binding Rossmann-fold domains"/>
    <property type="match status" value="1"/>
</dbReference>
<dbReference type="EMBL" id="CP023695">
    <property type="protein sequence ID" value="QEV20883.1"/>
    <property type="molecule type" value="Genomic_DNA"/>
</dbReference>
<dbReference type="RefSeq" id="WP_055531774.1">
    <property type="nucleotide sequence ID" value="NZ_CP023695.1"/>
</dbReference>
<accession>A0A5J6HR13</accession>
<gene>
    <name evidence="3" type="ORF">CP975_28030</name>
</gene>
<reference evidence="3 4" key="1">
    <citation type="submission" date="2017-09" db="EMBL/GenBank/DDBJ databases">
        <authorList>
            <person name="Lee N."/>
            <person name="Cho B.-K."/>
        </authorList>
    </citation>
    <scope>NUCLEOTIDE SEQUENCE [LARGE SCALE GENOMIC DNA]</scope>
    <source>
        <strain evidence="3 4">ATCC 12461</strain>
    </source>
</reference>
<feature type="domain" description="NAD-dependent epimerase/dehydratase" evidence="2">
    <location>
        <begin position="3"/>
        <end position="225"/>
    </location>
</feature>
<dbReference type="Proteomes" id="UP000326553">
    <property type="component" value="Chromosome"/>
</dbReference>
<dbReference type="InterPro" id="IPR036291">
    <property type="entry name" value="NAD(P)-bd_dom_sf"/>
</dbReference>
<dbReference type="OrthoDB" id="62093at2"/>
<keyword evidence="4" id="KW-1185">Reference proteome</keyword>
<evidence type="ECO:0000256" key="1">
    <source>
        <dbReference type="ARBA" id="ARBA00007637"/>
    </source>
</evidence>
<dbReference type="AlphaFoldDB" id="A0A5J6HR13"/>
<dbReference type="KEGG" id="salw:CP975_28030"/>
<evidence type="ECO:0000313" key="3">
    <source>
        <dbReference type="EMBL" id="QEV20883.1"/>
    </source>
</evidence>
<comment type="similarity">
    <text evidence="1">Belongs to the NAD(P)-dependent epimerase/dehydratase family.</text>
</comment>
<dbReference type="PANTHER" id="PTHR43000">
    <property type="entry name" value="DTDP-D-GLUCOSE 4,6-DEHYDRATASE-RELATED"/>
    <property type="match status" value="1"/>
</dbReference>